<sequence length="456" mass="51279">MDSGEVTKENGETVEKKNEKIAIRKRRSSLIPKFGCFRSDDYDVPTIERPDGRGNLVMESVSAGENRSPTHLVIMVNGLIGSAQDWRYAAKQLIKRYPQDVIVHCSESNYSTLTFHGVDVTGNRLADEVIAVIERYPYVKKISVVGHSLGGLIARYAIAKLYGRVITHKTSQENGECRSEESKDSLPEEKFKDKIAGLEPMNFITFATPHLGSRGHKQAPAFCGIYTLEKVVSRASWFLGRTGNHLFLRDGGKEKLPLLVQMANDSDGLPFISALQSFRRRVAYANARFDHLVGWSTSSLRRQSELPKRKSLSRSDKYPHIINVEEAKAANTGEVMSLEAQFNRCKTIAMEEAMISGLTKVSWERVDVDFGGTRQRFLAHNTIQASSFLLSSLPPLRPYLISNPIAFQSSYFISLHVKLQHLHFVSIDRCYCLVNSFRMNSDGADVIQHMVDNFLL</sequence>
<dbReference type="AlphaFoldDB" id="A0A834GVT0"/>
<accession>A0A834GVT0</accession>
<dbReference type="EMBL" id="WJXA01000006">
    <property type="protein sequence ID" value="KAF7142129.1"/>
    <property type="molecule type" value="Genomic_DNA"/>
</dbReference>
<proteinExistence type="predicted"/>
<dbReference type="InterPro" id="IPR029058">
    <property type="entry name" value="AB_hydrolase_fold"/>
</dbReference>
<comment type="caution">
    <text evidence="2">The sequence shown here is derived from an EMBL/GenBank/DDBJ whole genome shotgun (WGS) entry which is preliminary data.</text>
</comment>
<dbReference type="PANTHER" id="PTHR12482">
    <property type="entry name" value="LIPASE ROG1-RELATED-RELATED"/>
    <property type="match status" value="1"/>
</dbReference>
<feature type="domain" description="DUF676" evidence="1">
    <location>
        <begin position="68"/>
        <end position="297"/>
    </location>
</feature>
<dbReference type="Proteomes" id="UP000626092">
    <property type="component" value="Unassembled WGS sequence"/>
</dbReference>
<dbReference type="Pfam" id="PF05057">
    <property type="entry name" value="DUF676"/>
    <property type="match status" value="1"/>
</dbReference>
<name>A0A834GVT0_RHOSS</name>
<evidence type="ECO:0000313" key="3">
    <source>
        <dbReference type="Proteomes" id="UP000626092"/>
    </source>
</evidence>
<dbReference type="SUPFAM" id="SSF53474">
    <property type="entry name" value="alpha/beta-Hydrolases"/>
    <property type="match status" value="1"/>
</dbReference>
<keyword evidence="3" id="KW-1185">Reference proteome</keyword>
<dbReference type="OrthoDB" id="273452at2759"/>
<evidence type="ECO:0000313" key="2">
    <source>
        <dbReference type="EMBL" id="KAF7142129.1"/>
    </source>
</evidence>
<dbReference type="FunFam" id="3.40.50.1820:FF:000216">
    <property type="entry name" value="Alpha/beta-Hydrolases superfamily protein"/>
    <property type="match status" value="1"/>
</dbReference>
<evidence type="ECO:0000259" key="1">
    <source>
        <dbReference type="Pfam" id="PF05057"/>
    </source>
</evidence>
<gene>
    <name evidence="2" type="ORF">RHSIM_Rhsim06G0066800</name>
</gene>
<dbReference type="InterPro" id="IPR044294">
    <property type="entry name" value="Lipase-like"/>
</dbReference>
<dbReference type="InterPro" id="IPR007751">
    <property type="entry name" value="DUF676_lipase-like"/>
</dbReference>
<organism evidence="2 3">
    <name type="scientific">Rhododendron simsii</name>
    <name type="common">Sims's rhododendron</name>
    <dbReference type="NCBI Taxonomy" id="118357"/>
    <lineage>
        <taxon>Eukaryota</taxon>
        <taxon>Viridiplantae</taxon>
        <taxon>Streptophyta</taxon>
        <taxon>Embryophyta</taxon>
        <taxon>Tracheophyta</taxon>
        <taxon>Spermatophyta</taxon>
        <taxon>Magnoliopsida</taxon>
        <taxon>eudicotyledons</taxon>
        <taxon>Gunneridae</taxon>
        <taxon>Pentapetalae</taxon>
        <taxon>asterids</taxon>
        <taxon>Ericales</taxon>
        <taxon>Ericaceae</taxon>
        <taxon>Ericoideae</taxon>
        <taxon>Rhodoreae</taxon>
        <taxon>Rhododendron</taxon>
    </lineage>
</organism>
<dbReference type="Gene3D" id="3.40.50.1820">
    <property type="entry name" value="alpha/beta hydrolase"/>
    <property type="match status" value="1"/>
</dbReference>
<dbReference type="PANTHER" id="PTHR12482:SF41">
    <property type="entry name" value="ALPHA_BETA-HYDROLASES SUPERFAMILY PROTEIN"/>
    <property type="match status" value="1"/>
</dbReference>
<protein>
    <recommendedName>
        <fullName evidence="1">DUF676 domain-containing protein</fullName>
    </recommendedName>
</protein>
<reference evidence="2" key="1">
    <citation type="submission" date="2019-11" db="EMBL/GenBank/DDBJ databases">
        <authorList>
            <person name="Liu Y."/>
            <person name="Hou J."/>
            <person name="Li T.-Q."/>
            <person name="Guan C.-H."/>
            <person name="Wu X."/>
            <person name="Wu H.-Z."/>
            <person name="Ling F."/>
            <person name="Zhang R."/>
            <person name="Shi X.-G."/>
            <person name="Ren J.-P."/>
            <person name="Chen E.-F."/>
            <person name="Sun J.-M."/>
        </authorList>
    </citation>
    <scope>NUCLEOTIDE SEQUENCE</scope>
    <source>
        <strain evidence="2">Adult_tree_wgs_1</strain>
        <tissue evidence="2">Leaves</tissue>
    </source>
</reference>